<keyword evidence="2" id="KW-0813">Transport</keyword>
<protein>
    <recommendedName>
        <fullName evidence="13">Chloroplast envelope membrane protein</fullName>
    </recommendedName>
</protein>
<keyword evidence="5 10" id="KW-1133">Transmembrane helix</keyword>
<feature type="region of interest" description="Disordered" evidence="9">
    <location>
        <begin position="50"/>
        <end position="77"/>
    </location>
</feature>
<evidence type="ECO:0000256" key="8">
    <source>
        <dbReference type="ARBA" id="ARBA00043980"/>
    </source>
</evidence>
<feature type="transmembrane region" description="Helical" evidence="10">
    <location>
        <begin position="126"/>
        <end position="147"/>
    </location>
</feature>
<evidence type="ECO:0000256" key="5">
    <source>
        <dbReference type="ARBA" id="ARBA00022989"/>
    </source>
</evidence>
<evidence type="ECO:0000256" key="3">
    <source>
        <dbReference type="ARBA" id="ARBA00022692"/>
    </source>
</evidence>
<evidence type="ECO:0000256" key="4">
    <source>
        <dbReference type="ARBA" id="ARBA00022781"/>
    </source>
</evidence>
<keyword evidence="7 10" id="KW-0472">Membrane</keyword>
<comment type="subcellular location">
    <subcellularLocation>
        <location evidence="1">Membrane</location>
        <topology evidence="1">Multi-pass membrane protein</topology>
    </subcellularLocation>
</comment>
<dbReference type="GO" id="GO:0016020">
    <property type="term" value="C:membrane"/>
    <property type="evidence" value="ECO:0007669"/>
    <property type="project" value="UniProtKB-SubCell"/>
</dbReference>
<evidence type="ECO:0000256" key="1">
    <source>
        <dbReference type="ARBA" id="ARBA00004141"/>
    </source>
</evidence>
<dbReference type="PANTHER" id="PTHR33650">
    <property type="entry name" value="CHLOROPLAST ENVELOPE MEMBRANE PROTEIN-RELATED"/>
    <property type="match status" value="1"/>
</dbReference>
<organism evidence="11 12">
    <name type="scientific">Taxus chinensis</name>
    <name type="common">Chinese yew</name>
    <name type="synonym">Taxus wallichiana var. chinensis</name>
    <dbReference type="NCBI Taxonomy" id="29808"/>
    <lineage>
        <taxon>Eukaryota</taxon>
        <taxon>Viridiplantae</taxon>
        <taxon>Streptophyta</taxon>
        <taxon>Embryophyta</taxon>
        <taxon>Tracheophyta</taxon>
        <taxon>Spermatophyta</taxon>
        <taxon>Pinopsida</taxon>
        <taxon>Pinidae</taxon>
        <taxon>Conifers II</taxon>
        <taxon>Cupressales</taxon>
        <taxon>Taxaceae</taxon>
        <taxon>Taxus</taxon>
    </lineage>
</organism>
<dbReference type="GO" id="GO:1902600">
    <property type="term" value="P:proton transmembrane transport"/>
    <property type="evidence" value="ECO:0007669"/>
    <property type="project" value="UniProtKB-KW"/>
</dbReference>
<comment type="similarity">
    <text evidence="8">Belongs to the CemA family.</text>
</comment>
<feature type="transmembrane region" description="Helical" evidence="10">
    <location>
        <begin position="226"/>
        <end position="244"/>
    </location>
</feature>
<proteinExistence type="inferred from homology"/>
<gene>
    <name evidence="11" type="ORF">KI387_009711</name>
</gene>
<evidence type="ECO:0000256" key="10">
    <source>
        <dbReference type="SAM" id="Phobius"/>
    </source>
</evidence>
<evidence type="ECO:0000256" key="6">
    <source>
        <dbReference type="ARBA" id="ARBA00023065"/>
    </source>
</evidence>
<dbReference type="EMBL" id="JAHRHJ020000008">
    <property type="protein sequence ID" value="KAH9305307.1"/>
    <property type="molecule type" value="Genomic_DNA"/>
</dbReference>
<keyword evidence="4" id="KW-0375">Hydrogen ion transport</keyword>
<dbReference type="AlphaFoldDB" id="A0AA38FK28"/>
<dbReference type="PANTHER" id="PTHR33650:SF1">
    <property type="entry name" value="CHLOROPLAST ENVELOPE MEMBRANE PROTEIN"/>
    <property type="match status" value="1"/>
</dbReference>
<accession>A0AA38FK28</accession>
<keyword evidence="12" id="KW-1185">Reference proteome</keyword>
<evidence type="ECO:0000313" key="11">
    <source>
        <dbReference type="EMBL" id="KAH9305307.1"/>
    </source>
</evidence>
<keyword evidence="3 10" id="KW-0812">Transmembrane</keyword>
<name>A0AA38FK28_TAXCH</name>
<dbReference type="Pfam" id="PF03040">
    <property type="entry name" value="CemA"/>
    <property type="match status" value="1"/>
</dbReference>
<evidence type="ECO:0000256" key="2">
    <source>
        <dbReference type="ARBA" id="ARBA00022448"/>
    </source>
</evidence>
<comment type="caution">
    <text evidence="11">The sequence shown here is derived from an EMBL/GenBank/DDBJ whole genome shotgun (WGS) entry which is preliminary data.</text>
</comment>
<dbReference type="Proteomes" id="UP000824469">
    <property type="component" value="Unassembled WGS sequence"/>
</dbReference>
<keyword evidence="6" id="KW-0406">Ion transport</keyword>
<dbReference type="OMA" id="WHTLIEM"/>
<evidence type="ECO:0000256" key="7">
    <source>
        <dbReference type="ARBA" id="ARBA00023136"/>
    </source>
</evidence>
<reference evidence="11 12" key="1">
    <citation type="journal article" date="2021" name="Nat. Plants">
        <title>The Taxus genome provides insights into paclitaxel biosynthesis.</title>
        <authorList>
            <person name="Xiong X."/>
            <person name="Gou J."/>
            <person name="Liao Q."/>
            <person name="Li Y."/>
            <person name="Zhou Q."/>
            <person name="Bi G."/>
            <person name="Li C."/>
            <person name="Du R."/>
            <person name="Wang X."/>
            <person name="Sun T."/>
            <person name="Guo L."/>
            <person name="Liang H."/>
            <person name="Lu P."/>
            <person name="Wu Y."/>
            <person name="Zhang Z."/>
            <person name="Ro D.K."/>
            <person name="Shang Y."/>
            <person name="Huang S."/>
            <person name="Yan J."/>
        </authorList>
    </citation>
    <scope>NUCLEOTIDE SEQUENCE [LARGE SCALE GENOMIC DNA]</scope>
    <source>
        <strain evidence="11">Ta-2019</strain>
    </source>
</reference>
<evidence type="ECO:0008006" key="13">
    <source>
        <dbReference type="Google" id="ProtNLM"/>
    </source>
</evidence>
<evidence type="ECO:0000256" key="9">
    <source>
        <dbReference type="SAM" id="MobiDB-lite"/>
    </source>
</evidence>
<sequence length="326" mass="38133">EIDSSAWFGFDEEVPDGHMEDQEEEGPDAWKQISELRDWEDWLDDSWTTAGSNTFYNGKGNGETEGEDDWEKEGFPRDKTSMPDRGMYRNLKDVFFKLFQNPTQLDDDLSYEDKVFQFTTDTTAKFVALLVLVPWALSFVFHDYVMVPFLNRYVELVPFAAQLLDVRKDQKLHMVEVLKREKLRLLFEAEIRMAPPPSEEEIWEHMRHKARELREELRMENRKSFANIWSDMVAAIIAFFILIFNQSKVEIMKFTGSRILKGISDTGKTFLLILVTDIFLGYHSESGWHTLIEMLLEHYGLMADESAITVFVCTVPVTMDVCVKFW</sequence>
<feature type="non-terminal residue" evidence="11">
    <location>
        <position position="1"/>
    </location>
</feature>
<dbReference type="InterPro" id="IPR004282">
    <property type="entry name" value="CemA"/>
</dbReference>
<evidence type="ECO:0000313" key="12">
    <source>
        <dbReference type="Proteomes" id="UP000824469"/>
    </source>
</evidence>
<feature type="non-terminal residue" evidence="11">
    <location>
        <position position="326"/>
    </location>
</feature>
<feature type="region of interest" description="Disordered" evidence="9">
    <location>
        <begin position="1"/>
        <end position="28"/>
    </location>
</feature>